<dbReference type="InterPro" id="IPR050879">
    <property type="entry name" value="Acyltransferase_3"/>
</dbReference>
<feature type="transmembrane region" description="Helical" evidence="1">
    <location>
        <begin position="336"/>
        <end position="356"/>
    </location>
</feature>
<feature type="transmembrane region" description="Helical" evidence="1">
    <location>
        <begin position="162"/>
        <end position="181"/>
    </location>
</feature>
<protein>
    <submittedName>
        <fullName evidence="3">Acyltransferase</fullName>
    </submittedName>
</protein>
<accession>A0ABP6IMH7</accession>
<evidence type="ECO:0000313" key="3">
    <source>
        <dbReference type="EMBL" id="GAA2892511.1"/>
    </source>
</evidence>
<gene>
    <name evidence="3" type="ORF">GCM10010517_57040</name>
</gene>
<dbReference type="Pfam" id="PF01757">
    <property type="entry name" value="Acyl_transf_3"/>
    <property type="match status" value="1"/>
</dbReference>
<dbReference type="EMBL" id="BAAAVI010000049">
    <property type="protein sequence ID" value="GAA2892511.1"/>
    <property type="molecule type" value="Genomic_DNA"/>
</dbReference>
<feature type="transmembrane region" description="Helical" evidence="1">
    <location>
        <begin position="99"/>
        <end position="118"/>
    </location>
</feature>
<organism evidence="3 4">
    <name type="scientific">Streptosporangium fragile</name>
    <dbReference type="NCBI Taxonomy" id="46186"/>
    <lineage>
        <taxon>Bacteria</taxon>
        <taxon>Bacillati</taxon>
        <taxon>Actinomycetota</taxon>
        <taxon>Actinomycetes</taxon>
        <taxon>Streptosporangiales</taxon>
        <taxon>Streptosporangiaceae</taxon>
        <taxon>Streptosporangium</taxon>
    </lineage>
</organism>
<proteinExistence type="predicted"/>
<feature type="transmembrane region" description="Helical" evidence="1">
    <location>
        <begin position="228"/>
        <end position="246"/>
    </location>
</feature>
<evidence type="ECO:0000259" key="2">
    <source>
        <dbReference type="Pfam" id="PF01757"/>
    </source>
</evidence>
<dbReference type="PANTHER" id="PTHR23028:SF53">
    <property type="entry name" value="ACYL_TRANSF_3 DOMAIN-CONTAINING PROTEIN"/>
    <property type="match status" value="1"/>
</dbReference>
<keyword evidence="3" id="KW-0808">Transferase</keyword>
<feature type="transmembrane region" description="Helical" evidence="1">
    <location>
        <begin position="267"/>
        <end position="288"/>
    </location>
</feature>
<dbReference type="GO" id="GO:0016746">
    <property type="term" value="F:acyltransferase activity"/>
    <property type="evidence" value="ECO:0007669"/>
    <property type="project" value="UniProtKB-KW"/>
</dbReference>
<keyword evidence="1" id="KW-0812">Transmembrane</keyword>
<comment type="caution">
    <text evidence="3">The sequence shown here is derived from an EMBL/GenBank/DDBJ whole genome shotgun (WGS) entry which is preliminary data.</text>
</comment>
<feature type="transmembrane region" description="Helical" evidence="1">
    <location>
        <begin position="368"/>
        <end position="390"/>
    </location>
</feature>
<keyword evidence="3" id="KW-0012">Acyltransferase</keyword>
<feature type="transmembrane region" description="Helical" evidence="1">
    <location>
        <begin position="61"/>
        <end position="78"/>
    </location>
</feature>
<dbReference type="InterPro" id="IPR002656">
    <property type="entry name" value="Acyl_transf_3_dom"/>
</dbReference>
<feature type="transmembrane region" description="Helical" evidence="1">
    <location>
        <begin position="193"/>
        <end position="213"/>
    </location>
</feature>
<evidence type="ECO:0000256" key="1">
    <source>
        <dbReference type="SAM" id="Phobius"/>
    </source>
</evidence>
<reference evidence="4" key="1">
    <citation type="journal article" date="2019" name="Int. J. Syst. Evol. Microbiol.">
        <title>The Global Catalogue of Microorganisms (GCM) 10K type strain sequencing project: providing services to taxonomists for standard genome sequencing and annotation.</title>
        <authorList>
            <consortium name="The Broad Institute Genomics Platform"/>
            <consortium name="The Broad Institute Genome Sequencing Center for Infectious Disease"/>
            <person name="Wu L."/>
            <person name="Ma J."/>
        </authorList>
    </citation>
    <scope>NUCLEOTIDE SEQUENCE [LARGE SCALE GENOMIC DNA]</scope>
    <source>
        <strain evidence="4">JCM 6242</strain>
    </source>
</reference>
<keyword evidence="1" id="KW-1133">Transmembrane helix</keyword>
<dbReference type="RefSeq" id="WP_344978041.1">
    <property type="nucleotide sequence ID" value="NZ_BAAAVI010000049.1"/>
</dbReference>
<feature type="domain" description="Acyltransferase 3" evidence="2">
    <location>
        <begin position="23"/>
        <end position="388"/>
    </location>
</feature>
<evidence type="ECO:0000313" key="4">
    <source>
        <dbReference type="Proteomes" id="UP001500831"/>
    </source>
</evidence>
<name>A0ABP6IMH7_9ACTN</name>
<feature type="transmembrane region" description="Helical" evidence="1">
    <location>
        <begin position="294"/>
        <end position="315"/>
    </location>
</feature>
<keyword evidence="1" id="KW-0472">Membrane</keyword>
<dbReference type="PANTHER" id="PTHR23028">
    <property type="entry name" value="ACETYLTRANSFERASE"/>
    <property type="match status" value="1"/>
</dbReference>
<keyword evidence="4" id="KW-1185">Reference proteome</keyword>
<dbReference type="Proteomes" id="UP001500831">
    <property type="component" value="Unassembled WGS sequence"/>
</dbReference>
<sequence length="402" mass="44051">MAPRSVPAPARGEDGPGGHLDTLDGVRAIASFAVLAFHVATETAAALREGFAGALLARGDVAVPIFFALSGLLLYRPYAVALLRGDPPVRVRAYLWRRALRILPAYWLVVVTAMFLWSRDHVSEAWTWIELLALGQNYDVTPWWFGLGPKGLAQMWSLSVEAAFYVLLPLIAAALAAFARRGGDDVRRRARRLLIGLGALGAVSPAWTLLTYYPEYRPYLNTWPPRSAIFFAAGMAMAVVVAWIHADPDEDSPARRFRRAVEGSPGSWLLAGAMAYAVAASPVTGTRFLGIDGVWSGLFEIVLYTVVAVCLLVPATLPPPGDSPLRRVLGNRVMGFLGRVSYGVFLWQFVAIHLWYEFTEQQPFTGGFLLNLVPITAITLGLATLTYRYVEVPAARLNRLVR</sequence>